<dbReference type="GO" id="GO:0009272">
    <property type="term" value="P:fungal-type cell wall biogenesis"/>
    <property type="evidence" value="ECO:0007669"/>
    <property type="project" value="UniProtKB-ARBA"/>
</dbReference>
<feature type="compositionally biased region" description="Low complexity" evidence="3">
    <location>
        <begin position="299"/>
        <end position="316"/>
    </location>
</feature>
<dbReference type="InterPro" id="IPR002509">
    <property type="entry name" value="NODB_dom"/>
</dbReference>
<dbReference type="Gene3D" id="3.20.20.370">
    <property type="entry name" value="Glycoside hydrolase/deacetylase"/>
    <property type="match status" value="1"/>
</dbReference>
<evidence type="ECO:0000313" key="6">
    <source>
        <dbReference type="EMBL" id="KAG2221261.1"/>
    </source>
</evidence>
<dbReference type="GO" id="GO:0016020">
    <property type="term" value="C:membrane"/>
    <property type="evidence" value="ECO:0007669"/>
    <property type="project" value="TreeGrafter"/>
</dbReference>
<evidence type="ECO:0000313" key="7">
    <source>
        <dbReference type="Proteomes" id="UP000646827"/>
    </source>
</evidence>
<dbReference type="GO" id="GO:0046872">
    <property type="term" value="F:metal ion binding"/>
    <property type="evidence" value="ECO:0007669"/>
    <property type="project" value="UniProtKB-KW"/>
</dbReference>
<dbReference type="InterPro" id="IPR011330">
    <property type="entry name" value="Glyco_hydro/deAcase_b/a-brl"/>
</dbReference>
<dbReference type="GO" id="GO:0004099">
    <property type="term" value="F:chitin deacetylase activity"/>
    <property type="evidence" value="ECO:0007669"/>
    <property type="project" value="TreeGrafter"/>
</dbReference>
<accession>A0A8H7S200</accession>
<feature type="chain" id="PRO_5034347731" description="NodB homology domain-containing protein" evidence="4">
    <location>
        <begin position="20"/>
        <end position="362"/>
    </location>
</feature>
<organism evidence="6 7">
    <name type="scientific">Circinella minor</name>
    <dbReference type="NCBI Taxonomy" id="1195481"/>
    <lineage>
        <taxon>Eukaryota</taxon>
        <taxon>Fungi</taxon>
        <taxon>Fungi incertae sedis</taxon>
        <taxon>Mucoromycota</taxon>
        <taxon>Mucoromycotina</taxon>
        <taxon>Mucoromycetes</taxon>
        <taxon>Mucorales</taxon>
        <taxon>Lichtheimiaceae</taxon>
        <taxon>Circinella</taxon>
    </lineage>
</organism>
<evidence type="ECO:0000256" key="2">
    <source>
        <dbReference type="ARBA" id="ARBA00022801"/>
    </source>
</evidence>
<comment type="caution">
    <text evidence="6">The sequence shown here is derived from an EMBL/GenBank/DDBJ whole genome shotgun (WGS) entry which is preliminary data.</text>
</comment>
<proteinExistence type="predicted"/>
<sequence length="362" mass="39467">MLIKQLFVLASIGLAAVNAQDFQFKETYPEPYTVPKPKAEWLNLIKNSKITNAPPLTTTSSGALVMPNNVAEDPYCTWSFSQCLGPNDVYTCPKGSWTVSFDDGPSEYTPKLLDFLKEKNEKVTFFVVGGQVLKYPEILKRAYDEGHEIAMHSWSHKNMATLTNEELVGELKWTELAIKEVIGVSPRFFRPPFGNIDNRVRDIIKALGFTPVIWSVDTNDWYLTEHADTFDSKWITGNVTQWVATAEGGNSLAHDLYEETVAASLDYIPVLADAFDLKTVGECNTLSSYTNGNGTAINKPEASKSSSAAPTASETSESQDDKDAAVKAQENADQESGASSHFVASSSAAALMVAAIAAVIAN</sequence>
<feature type="signal peptide" evidence="4">
    <location>
        <begin position="1"/>
        <end position="19"/>
    </location>
</feature>
<dbReference type="InterPro" id="IPR050248">
    <property type="entry name" value="Polysacc_deacetylase_ArnD"/>
</dbReference>
<dbReference type="OrthoDB" id="407355at2759"/>
<reference evidence="6 7" key="1">
    <citation type="submission" date="2020-12" db="EMBL/GenBank/DDBJ databases">
        <title>Metabolic potential, ecology and presence of endohyphal bacteria is reflected in genomic diversity of Mucoromycotina.</title>
        <authorList>
            <person name="Muszewska A."/>
            <person name="Okrasinska A."/>
            <person name="Steczkiewicz K."/>
            <person name="Drgas O."/>
            <person name="Orlowska M."/>
            <person name="Perlinska-Lenart U."/>
            <person name="Aleksandrzak-Piekarczyk T."/>
            <person name="Szatraj K."/>
            <person name="Zielenkiewicz U."/>
            <person name="Pilsyk S."/>
            <person name="Malc E."/>
            <person name="Mieczkowski P."/>
            <person name="Kruszewska J.S."/>
            <person name="Biernat P."/>
            <person name="Pawlowska J."/>
        </authorList>
    </citation>
    <scope>NUCLEOTIDE SEQUENCE [LARGE SCALE GENOMIC DNA]</scope>
    <source>
        <strain evidence="6 7">CBS 142.35</strain>
    </source>
</reference>
<dbReference type="SUPFAM" id="SSF88713">
    <property type="entry name" value="Glycoside hydrolase/deacetylase"/>
    <property type="match status" value="1"/>
</dbReference>
<dbReference type="GO" id="GO:0005975">
    <property type="term" value="P:carbohydrate metabolic process"/>
    <property type="evidence" value="ECO:0007669"/>
    <property type="project" value="InterPro"/>
</dbReference>
<dbReference type="EMBL" id="JAEPRB010000114">
    <property type="protein sequence ID" value="KAG2221261.1"/>
    <property type="molecule type" value="Genomic_DNA"/>
</dbReference>
<dbReference type="AlphaFoldDB" id="A0A8H7S200"/>
<name>A0A8H7S200_9FUNG</name>
<keyword evidence="1" id="KW-0479">Metal-binding</keyword>
<protein>
    <recommendedName>
        <fullName evidence="5">NodB homology domain-containing protein</fullName>
    </recommendedName>
</protein>
<keyword evidence="7" id="KW-1185">Reference proteome</keyword>
<feature type="region of interest" description="Disordered" evidence="3">
    <location>
        <begin position="290"/>
        <end position="339"/>
    </location>
</feature>
<dbReference type="PROSITE" id="PS51677">
    <property type="entry name" value="NODB"/>
    <property type="match status" value="1"/>
</dbReference>
<evidence type="ECO:0000256" key="3">
    <source>
        <dbReference type="SAM" id="MobiDB-lite"/>
    </source>
</evidence>
<evidence type="ECO:0000256" key="1">
    <source>
        <dbReference type="ARBA" id="ARBA00022723"/>
    </source>
</evidence>
<dbReference type="Pfam" id="PF01522">
    <property type="entry name" value="Polysacc_deac_1"/>
    <property type="match status" value="1"/>
</dbReference>
<evidence type="ECO:0000259" key="5">
    <source>
        <dbReference type="PROSITE" id="PS51677"/>
    </source>
</evidence>
<keyword evidence="4" id="KW-0732">Signal</keyword>
<gene>
    <name evidence="6" type="ORF">INT45_012382</name>
</gene>
<keyword evidence="2" id="KW-0378">Hydrolase</keyword>
<dbReference type="Proteomes" id="UP000646827">
    <property type="component" value="Unassembled WGS sequence"/>
</dbReference>
<dbReference type="PANTHER" id="PTHR10587:SF133">
    <property type="entry name" value="CHITIN DEACETYLASE 1-RELATED"/>
    <property type="match status" value="1"/>
</dbReference>
<evidence type="ECO:0000256" key="4">
    <source>
        <dbReference type="SAM" id="SignalP"/>
    </source>
</evidence>
<dbReference type="PANTHER" id="PTHR10587">
    <property type="entry name" value="GLYCOSYL TRANSFERASE-RELATED"/>
    <property type="match status" value="1"/>
</dbReference>
<feature type="domain" description="NodB homology" evidence="5">
    <location>
        <begin position="95"/>
        <end position="280"/>
    </location>
</feature>